<evidence type="ECO:0000259" key="2">
    <source>
        <dbReference type="Pfam" id="PF01370"/>
    </source>
</evidence>
<evidence type="ECO:0000313" key="3">
    <source>
        <dbReference type="EMBL" id="GAA5507357.1"/>
    </source>
</evidence>
<comment type="similarity">
    <text evidence="1">Belongs to the NAD(P)-dependent epimerase/dehydratase family.</text>
</comment>
<dbReference type="Pfam" id="PF01370">
    <property type="entry name" value="Epimerase"/>
    <property type="match status" value="1"/>
</dbReference>
<dbReference type="InterPro" id="IPR001509">
    <property type="entry name" value="Epimerase_deHydtase"/>
</dbReference>
<feature type="domain" description="NAD-dependent epimerase/dehydratase" evidence="2">
    <location>
        <begin position="12"/>
        <end position="242"/>
    </location>
</feature>
<dbReference type="RefSeq" id="WP_345684227.1">
    <property type="nucleotide sequence ID" value="NZ_BAABRO010000005.1"/>
</dbReference>
<reference evidence="3 4" key="1">
    <citation type="submission" date="2024-02" db="EMBL/GenBank/DDBJ databases">
        <title>Rhodopirellula caenicola NBRC 110016.</title>
        <authorList>
            <person name="Ichikawa N."/>
            <person name="Katano-Makiyama Y."/>
            <person name="Hidaka K."/>
        </authorList>
    </citation>
    <scope>NUCLEOTIDE SEQUENCE [LARGE SCALE GENOMIC DNA]</scope>
    <source>
        <strain evidence="3 4">NBRC 110016</strain>
    </source>
</reference>
<evidence type="ECO:0000256" key="1">
    <source>
        <dbReference type="ARBA" id="ARBA00007637"/>
    </source>
</evidence>
<dbReference type="PANTHER" id="PTHR43000">
    <property type="entry name" value="DTDP-D-GLUCOSE 4,6-DEHYDRATASE-RELATED"/>
    <property type="match status" value="1"/>
</dbReference>
<keyword evidence="4" id="KW-1185">Reference proteome</keyword>
<organism evidence="3 4">
    <name type="scientific">Novipirellula caenicola</name>
    <dbReference type="NCBI Taxonomy" id="1536901"/>
    <lineage>
        <taxon>Bacteria</taxon>
        <taxon>Pseudomonadati</taxon>
        <taxon>Planctomycetota</taxon>
        <taxon>Planctomycetia</taxon>
        <taxon>Pirellulales</taxon>
        <taxon>Pirellulaceae</taxon>
        <taxon>Novipirellula</taxon>
    </lineage>
</organism>
<sequence>MREQQPHTPLRVVVLGAAGFLGSSMTRFLAAQGHDVVAYWRQPRPEIAQLPGVASVLGDIRDTWILSDAIKGADIIYHFASATYPSRFFSEPAAEYTEALSPLLVLMETAAYHGVRKIVFPSSGGTVYADTDQPRHEDSATDPRSPYAIFKLAAEQLLRHATRRGLFATDIFRIGNPYGPGQRTRPGQGVLPHWIEALHHGTPIRVYGDGSASRDYIYIEDVCRLMAISCDRLDESNVFNLGTGVATSLEELVGTIRRLLDKEIEVVHLPHRSSDITSISLDPQRLLTLVPNYQFIPMEEGIRRTLQHHRLLSV</sequence>
<evidence type="ECO:0000313" key="4">
    <source>
        <dbReference type="Proteomes" id="UP001416858"/>
    </source>
</evidence>
<dbReference type="Proteomes" id="UP001416858">
    <property type="component" value="Unassembled WGS sequence"/>
</dbReference>
<dbReference type="Gene3D" id="3.90.25.10">
    <property type="entry name" value="UDP-galactose 4-epimerase, domain 1"/>
    <property type="match status" value="1"/>
</dbReference>
<comment type="caution">
    <text evidence="3">The sequence shown here is derived from an EMBL/GenBank/DDBJ whole genome shotgun (WGS) entry which is preliminary data.</text>
</comment>
<accession>A0ABP9VQD1</accession>
<dbReference type="Gene3D" id="3.40.50.720">
    <property type="entry name" value="NAD(P)-binding Rossmann-like Domain"/>
    <property type="match status" value="1"/>
</dbReference>
<gene>
    <name evidence="3" type="primary">fcf1</name>
    <name evidence="3" type="ORF">Rcae01_02812</name>
</gene>
<dbReference type="InterPro" id="IPR036291">
    <property type="entry name" value="NAD(P)-bd_dom_sf"/>
</dbReference>
<dbReference type="EMBL" id="BAABRO010000005">
    <property type="protein sequence ID" value="GAA5507357.1"/>
    <property type="molecule type" value="Genomic_DNA"/>
</dbReference>
<name>A0ABP9VQD1_9BACT</name>
<proteinExistence type="inferred from homology"/>
<dbReference type="SUPFAM" id="SSF51735">
    <property type="entry name" value="NAD(P)-binding Rossmann-fold domains"/>
    <property type="match status" value="1"/>
</dbReference>
<protein>
    <submittedName>
        <fullName evidence="3">dTDP-4-dehydro-6-deoxyglucose reductase</fullName>
    </submittedName>
</protein>